<dbReference type="InterPro" id="IPR001584">
    <property type="entry name" value="Integrase_cat-core"/>
</dbReference>
<dbReference type="GO" id="GO:0003676">
    <property type="term" value="F:nucleic acid binding"/>
    <property type="evidence" value="ECO:0007669"/>
    <property type="project" value="InterPro"/>
</dbReference>
<evidence type="ECO:0000256" key="1">
    <source>
        <dbReference type="SAM" id="MobiDB-lite"/>
    </source>
</evidence>
<evidence type="ECO:0000313" key="4">
    <source>
        <dbReference type="Proteomes" id="UP000770661"/>
    </source>
</evidence>
<reference evidence="3" key="1">
    <citation type="submission" date="2020-07" db="EMBL/GenBank/DDBJ databases">
        <title>The High-quality genome of the commercially important snow crab, Chionoecetes opilio.</title>
        <authorList>
            <person name="Jeong J.-H."/>
            <person name="Ryu S."/>
        </authorList>
    </citation>
    <scope>NUCLEOTIDE SEQUENCE</scope>
    <source>
        <strain evidence="3">MADBK_172401_WGS</strain>
        <tissue evidence="3">Digestive gland</tissue>
    </source>
</reference>
<proteinExistence type="predicted"/>
<dbReference type="Proteomes" id="UP000770661">
    <property type="component" value="Unassembled WGS sequence"/>
</dbReference>
<protein>
    <recommendedName>
        <fullName evidence="2">Integrase catalytic domain-containing protein</fullName>
    </recommendedName>
</protein>
<gene>
    <name evidence="3" type="ORF">GWK47_021513</name>
</gene>
<comment type="caution">
    <text evidence="3">The sequence shown here is derived from an EMBL/GenBank/DDBJ whole genome shotgun (WGS) entry which is preliminary data.</text>
</comment>
<dbReference type="Gene3D" id="3.30.420.10">
    <property type="entry name" value="Ribonuclease H-like superfamily/Ribonuclease H"/>
    <property type="match status" value="1"/>
</dbReference>
<dbReference type="AlphaFoldDB" id="A0A8J4XNK1"/>
<name>A0A8J4XNK1_CHIOP</name>
<evidence type="ECO:0000313" key="3">
    <source>
        <dbReference type="EMBL" id="KAG0711051.1"/>
    </source>
</evidence>
<dbReference type="EMBL" id="JACEEZ010023645">
    <property type="protein sequence ID" value="KAG0711051.1"/>
    <property type="molecule type" value="Genomic_DNA"/>
</dbReference>
<dbReference type="SUPFAM" id="SSF53098">
    <property type="entry name" value="Ribonuclease H-like"/>
    <property type="match status" value="1"/>
</dbReference>
<dbReference type="InterPro" id="IPR036397">
    <property type="entry name" value="RNaseH_sf"/>
</dbReference>
<dbReference type="InterPro" id="IPR012337">
    <property type="entry name" value="RNaseH-like_sf"/>
</dbReference>
<feature type="region of interest" description="Disordered" evidence="1">
    <location>
        <begin position="42"/>
        <end position="72"/>
    </location>
</feature>
<feature type="region of interest" description="Disordered" evidence="1">
    <location>
        <begin position="147"/>
        <end position="175"/>
    </location>
</feature>
<dbReference type="PROSITE" id="PS50994">
    <property type="entry name" value="INTEGRASE"/>
    <property type="match status" value="1"/>
</dbReference>
<keyword evidence="4" id="KW-1185">Reference proteome</keyword>
<feature type="domain" description="Integrase catalytic" evidence="2">
    <location>
        <begin position="1"/>
        <end position="106"/>
    </location>
</feature>
<dbReference type="OrthoDB" id="6371339at2759"/>
<dbReference type="GO" id="GO:0015074">
    <property type="term" value="P:DNA integration"/>
    <property type="evidence" value="ECO:0007669"/>
    <property type="project" value="InterPro"/>
</dbReference>
<evidence type="ECO:0000259" key="2">
    <source>
        <dbReference type="PROSITE" id="PS50994"/>
    </source>
</evidence>
<organism evidence="3 4">
    <name type="scientific">Chionoecetes opilio</name>
    <name type="common">Atlantic snow crab</name>
    <name type="synonym">Cancer opilio</name>
    <dbReference type="NCBI Taxonomy" id="41210"/>
    <lineage>
        <taxon>Eukaryota</taxon>
        <taxon>Metazoa</taxon>
        <taxon>Ecdysozoa</taxon>
        <taxon>Arthropoda</taxon>
        <taxon>Crustacea</taxon>
        <taxon>Multicrustacea</taxon>
        <taxon>Malacostraca</taxon>
        <taxon>Eumalacostraca</taxon>
        <taxon>Eucarida</taxon>
        <taxon>Decapoda</taxon>
        <taxon>Pleocyemata</taxon>
        <taxon>Brachyura</taxon>
        <taxon>Eubrachyura</taxon>
        <taxon>Majoidea</taxon>
        <taxon>Majidae</taxon>
        <taxon>Chionoecetes</taxon>
    </lineage>
</organism>
<accession>A0A8J4XNK1</accession>
<sequence length="175" mass="20307">MWQYLADYGTPRNIVLDNGGEFHQPEFQQFCTRHQITPLLYDPLPPSRKLGDREDAQDPEVSPFHPVPRTPSSLGPHFCSRAKSNMNQAIHTSTGQKPYFAFLLSPCPRLVWSSFTRRRGEQNDMAWQKPLTARRIRNFAVWYRDVRNQKRKKTSGGGRSTGMGQKRDHNTRHMP</sequence>